<gene>
    <name evidence="2" type="ORF">C1I63_10485</name>
</gene>
<dbReference type="EMBL" id="PZPL01000001">
    <property type="protein sequence ID" value="PTL73235.1"/>
    <property type="molecule type" value="Genomic_DNA"/>
</dbReference>
<evidence type="ECO:0000313" key="2">
    <source>
        <dbReference type="EMBL" id="PTL73235.1"/>
    </source>
</evidence>
<name>A0A2T4UUM6_9MICO</name>
<organism evidence="2 3">
    <name type="scientific">Rathayibacter caricis DSM 15933</name>
    <dbReference type="NCBI Taxonomy" id="1328867"/>
    <lineage>
        <taxon>Bacteria</taxon>
        <taxon>Bacillati</taxon>
        <taxon>Actinomycetota</taxon>
        <taxon>Actinomycetes</taxon>
        <taxon>Micrococcales</taxon>
        <taxon>Microbacteriaceae</taxon>
        <taxon>Rathayibacter</taxon>
    </lineage>
</organism>
<protein>
    <submittedName>
        <fullName evidence="2">Uncharacterized protein</fullName>
    </submittedName>
</protein>
<feature type="transmembrane region" description="Helical" evidence="1">
    <location>
        <begin position="38"/>
        <end position="62"/>
    </location>
</feature>
<keyword evidence="1" id="KW-0472">Membrane</keyword>
<feature type="transmembrane region" description="Helical" evidence="1">
    <location>
        <begin position="69"/>
        <end position="87"/>
    </location>
</feature>
<comment type="caution">
    <text evidence="2">The sequence shown here is derived from an EMBL/GenBank/DDBJ whole genome shotgun (WGS) entry which is preliminary data.</text>
</comment>
<dbReference type="InterPro" id="IPR017195">
    <property type="entry name" value="ABC_thiamin-permease_prd"/>
</dbReference>
<feature type="transmembrane region" description="Helical" evidence="1">
    <location>
        <begin position="142"/>
        <end position="168"/>
    </location>
</feature>
<dbReference type="Pfam" id="PF09819">
    <property type="entry name" value="ABC_cobalt"/>
    <property type="match status" value="1"/>
</dbReference>
<evidence type="ECO:0000256" key="1">
    <source>
        <dbReference type="SAM" id="Phobius"/>
    </source>
</evidence>
<dbReference type="RefSeq" id="WP_107574735.1">
    <property type="nucleotide sequence ID" value="NZ_PZPL01000001.1"/>
</dbReference>
<reference evidence="2 3" key="1">
    <citation type="submission" date="2018-03" db="EMBL/GenBank/DDBJ databases">
        <title>Bacteriophage NCPPB3778 and a type I-E CRISPR drive the evolution of the US Biological Select Agent, Rathayibacter toxicus.</title>
        <authorList>
            <person name="Davis E.W.II."/>
            <person name="Tabima J.F."/>
            <person name="Weisberg A.J."/>
            <person name="Dantas Lopes L."/>
            <person name="Wiseman M.S."/>
            <person name="Wiseman M.S."/>
            <person name="Pupko T."/>
            <person name="Belcher M.S."/>
            <person name="Sechler A.J."/>
            <person name="Tancos M.A."/>
            <person name="Schroeder B.K."/>
            <person name="Murray T.D."/>
            <person name="Luster D.G."/>
            <person name="Schneider W.L."/>
            <person name="Rogers E."/>
            <person name="Andreote F.D."/>
            <person name="Grunwald N.J."/>
            <person name="Putnam M.L."/>
            <person name="Chang J.H."/>
        </authorList>
    </citation>
    <scope>NUCLEOTIDE SEQUENCE [LARGE SCALE GENOMIC DNA]</scope>
    <source>
        <strain evidence="2 3">DSM 15933</strain>
    </source>
</reference>
<keyword evidence="1" id="KW-0812">Transmembrane</keyword>
<sequence>MTVRRRASTRYLLTCAVLGVAGGLLTVGMNYASLALSVLAPAFVAVTIGAWILPSMTGLALLQRPGAGFLIALLAGLVNAPLTPFGFAQLPTVVMAGVLSELPFLITLYRNWSAPVFFVGYGVLITAFSTLWFVYIDAVMSVAWLLVVLYALTAVVSLGFVQLALILARRLRAAGVGRSSAAPQRTVGTARG</sequence>
<dbReference type="Proteomes" id="UP000241085">
    <property type="component" value="Unassembled WGS sequence"/>
</dbReference>
<feature type="transmembrane region" description="Helical" evidence="1">
    <location>
        <begin position="93"/>
        <end position="109"/>
    </location>
</feature>
<feature type="transmembrane region" description="Helical" evidence="1">
    <location>
        <begin position="12"/>
        <end position="32"/>
    </location>
</feature>
<keyword evidence="3" id="KW-1185">Reference proteome</keyword>
<proteinExistence type="predicted"/>
<dbReference type="AlphaFoldDB" id="A0A2T4UUM6"/>
<feature type="transmembrane region" description="Helical" evidence="1">
    <location>
        <begin position="116"/>
        <end position="136"/>
    </location>
</feature>
<keyword evidence="1" id="KW-1133">Transmembrane helix</keyword>
<accession>A0A2T4UUM6</accession>
<evidence type="ECO:0000313" key="3">
    <source>
        <dbReference type="Proteomes" id="UP000241085"/>
    </source>
</evidence>